<reference evidence="1 2" key="1">
    <citation type="submission" date="2018-01" db="EMBL/GenBank/DDBJ databases">
        <title>The draft genome of Hanstruepera neustonica JCM19743.</title>
        <authorList>
            <person name="He R.-H."/>
            <person name="Du Z.-J."/>
        </authorList>
    </citation>
    <scope>NUCLEOTIDE SEQUENCE [LARGE SCALE GENOMIC DNA]</scope>
    <source>
        <strain evidence="1 2">JCM19743</strain>
    </source>
</reference>
<proteinExistence type="predicted"/>
<keyword evidence="2" id="KW-1185">Reference proteome</keyword>
<name>A0A2K1DWC2_9FLAO</name>
<dbReference type="InterPro" id="IPR013783">
    <property type="entry name" value="Ig-like_fold"/>
</dbReference>
<dbReference type="RefSeq" id="WP_103052825.1">
    <property type="nucleotide sequence ID" value="NZ_POWF01000009.1"/>
</dbReference>
<dbReference type="EMBL" id="POWF01000009">
    <property type="protein sequence ID" value="PNQ72338.1"/>
    <property type="molecule type" value="Genomic_DNA"/>
</dbReference>
<dbReference type="Proteomes" id="UP000236641">
    <property type="component" value="Unassembled WGS sequence"/>
</dbReference>
<evidence type="ECO:0008006" key="3">
    <source>
        <dbReference type="Google" id="ProtNLM"/>
    </source>
</evidence>
<evidence type="ECO:0000313" key="2">
    <source>
        <dbReference type="Proteomes" id="UP000236641"/>
    </source>
</evidence>
<dbReference type="Pfam" id="PF13585">
    <property type="entry name" value="CHU_C"/>
    <property type="match status" value="1"/>
</dbReference>
<gene>
    <name evidence="1" type="ORF">C1T31_12375</name>
</gene>
<dbReference type="OrthoDB" id="678019at2"/>
<comment type="caution">
    <text evidence="1">The sequence shown here is derived from an EMBL/GenBank/DDBJ whole genome shotgun (WGS) entry which is preliminary data.</text>
</comment>
<dbReference type="Gene3D" id="2.60.40.10">
    <property type="entry name" value="Immunoglobulins"/>
    <property type="match status" value="2"/>
</dbReference>
<protein>
    <recommendedName>
        <fullName evidence="3">Ig-like domain-containing protein</fullName>
    </recommendedName>
</protein>
<evidence type="ECO:0000313" key="1">
    <source>
        <dbReference type="EMBL" id="PNQ72338.1"/>
    </source>
</evidence>
<dbReference type="AlphaFoldDB" id="A0A2K1DWC2"/>
<sequence length="487" mass="52877">MLKTTLNTNRILSFCLFIFFISTKINGQIVIGTPNLGFSQACASASFNNYNATFVFSPESNLEASNQFIIEMSDELGDFTNPTIVFTSNPGSVTTSPATLNFSIPTTTAGEGYKIRIKSTAPAATSARSIAFAAYYKIQDSPFTINNLVSTGAYCSGGSYLLTIDNPGTGDNDSPLNYPSLTFNWFKETSQTTSVFVSEGETLEVTEEGTYFVETNYGTCTSNSFSNRVTITEVTSGQANATINSSLGNPFCPDQGMTTLSTISGVSYQWYKDGNAIPNATNQMYQTDESGSYSVQVDLGACSASGSIDLLSELFDASINVEEENTIETDETLTVIISSTAANPDYQWFLNGALISSATGDTYEANQYGDYLVVVTENTGCEGTREFNFSINEPIDPFPEVDKIPNMISPNGDNINDTWVIPPQYVSGTNTDVTIMTSQGKVVLKTNNYLNNWPENQLNLTNINQVFYYIITTADNKTKKGSITVIK</sequence>
<accession>A0A2K1DWC2</accession>
<organism evidence="1 2">
    <name type="scientific">Hanstruepera neustonica</name>
    <dbReference type="NCBI Taxonomy" id="1445657"/>
    <lineage>
        <taxon>Bacteria</taxon>
        <taxon>Pseudomonadati</taxon>
        <taxon>Bacteroidota</taxon>
        <taxon>Flavobacteriia</taxon>
        <taxon>Flavobacteriales</taxon>
        <taxon>Flavobacteriaceae</taxon>
        <taxon>Hanstruepera</taxon>
    </lineage>
</organism>